<dbReference type="Proteomes" id="UP000095281">
    <property type="component" value="Unplaced"/>
</dbReference>
<evidence type="ECO:0000313" key="2">
    <source>
        <dbReference type="Proteomes" id="UP000095281"/>
    </source>
</evidence>
<feature type="transmembrane region" description="Helical" evidence="1">
    <location>
        <begin position="107"/>
        <end position="125"/>
    </location>
</feature>
<dbReference type="InterPro" id="IPR026620">
    <property type="entry name" value="TMEM177"/>
</dbReference>
<dbReference type="PANTHER" id="PTHR21824:SF4">
    <property type="entry name" value="TRANSMEMBRANE PROTEIN 177"/>
    <property type="match status" value="1"/>
</dbReference>
<keyword evidence="1" id="KW-0812">Transmembrane</keyword>
<sequence length="220" mass="24703">MGTLASPTGAQIALPFYVQFKNEQEALEYAKEYLEPFNILGKTACIIWDSEVGKQLLSTFVLSDEALAFLVARDLYGVQRPFLLTQVFTFMLCFYTLHIFVYKGDSIVFLIALPILAGMAIYSAFGWNKLAIYLNEYHADVMAANLSVMHTKGGQEYYLKFLTRNRILRNLVNGGDKLFSPIGEVKMSIAKYVSRYDGINDVSSDNDQLTLSILGDDLAQ</sequence>
<keyword evidence="2" id="KW-1185">Reference proteome</keyword>
<protein>
    <submittedName>
        <fullName evidence="3">ABC transmembrane type-1 domain-containing protein</fullName>
    </submittedName>
</protein>
<dbReference type="WBParaSite" id="MhA1_Contig48.frz3.gene4">
    <property type="protein sequence ID" value="MhA1_Contig48.frz3.gene4"/>
    <property type="gene ID" value="MhA1_Contig48.frz3.gene4"/>
</dbReference>
<feature type="transmembrane region" description="Helical" evidence="1">
    <location>
        <begin position="82"/>
        <end position="101"/>
    </location>
</feature>
<dbReference type="PANTHER" id="PTHR21824">
    <property type="entry name" value="TRANSMEMBRANE PROTEIN 177"/>
    <property type="match status" value="1"/>
</dbReference>
<dbReference type="GO" id="GO:0016020">
    <property type="term" value="C:membrane"/>
    <property type="evidence" value="ECO:0007669"/>
    <property type="project" value="TreeGrafter"/>
</dbReference>
<dbReference type="AlphaFoldDB" id="A0A1I8BRG6"/>
<name>A0A1I8BRG6_MELHA</name>
<evidence type="ECO:0000256" key="1">
    <source>
        <dbReference type="SAM" id="Phobius"/>
    </source>
</evidence>
<keyword evidence="1" id="KW-1133">Transmembrane helix</keyword>
<organism evidence="2 3">
    <name type="scientific">Meloidogyne hapla</name>
    <name type="common">Root-knot nematode worm</name>
    <dbReference type="NCBI Taxonomy" id="6305"/>
    <lineage>
        <taxon>Eukaryota</taxon>
        <taxon>Metazoa</taxon>
        <taxon>Ecdysozoa</taxon>
        <taxon>Nematoda</taxon>
        <taxon>Chromadorea</taxon>
        <taxon>Rhabditida</taxon>
        <taxon>Tylenchina</taxon>
        <taxon>Tylenchomorpha</taxon>
        <taxon>Tylenchoidea</taxon>
        <taxon>Meloidogynidae</taxon>
        <taxon>Meloidogyninae</taxon>
        <taxon>Meloidogyne</taxon>
    </lineage>
</organism>
<proteinExistence type="predicted"/>
<reference evidence="3" key="1">
    <citation type="submission" date="2016-11" db="UniProtKB">
        <authorList>
            <consortium name="WormBaseParasite"/>
        </authorList>
    </citation>
    <scope>IDENTIFICATION</scope>
</reference>
<accession>A0A1I8BRG6</accession>
<evidence type="ECO:0000313" key="3">
    <source>
        <dbReference type="WBParaSite" id="MhA1_Contig48.frz3.gene4"/>
    </source>
</evidence>
<keyword evidence="1" id="KW-0472">Membrane</keyword>